<protein>
    <submittedName>
        <fullName evidence="1">Cytoplasmic iron level regulating protein YaaA (DUF328/UPF0246 family)</fullName>
    </submittedName>
</protein>
<dbReference type="NCBIfam" id="NF002545">
    <property type="entry name" value="PRK02101.2-3"/>
    <property type="match status" value="1"/>
</dbReference>
<keyword evidence="2" id="KW-1185">Reference proteome</keyword>
<organism evidence="1 2">
    <name type="scientific">Catenuloplanes indicus</name>
    <dbReference type="NCBI Taxonomy" id="137267"/>
    <lineage>
        <taxon>Bacteria</taxon>
        <taxon>Bacillati</taxon>
        <taxon>Actinomycetota</taxon>
        <taxon>Actinomycetes</taxon>
        <taxon>Micromonosporales</taxon>
        <taxon>Micromonosporaceae</taxon>
        <taxon>Catenuloplanes</taxon>
    </lineage>
</organism>
<comment type="caution">
    <text evidence="1">The sequence shown here is derived from an EMBL/GenBank/DDBJ whole genome shotgun (WGS) entry which is preliminary data.</text>
</comment>
<dbReference type="Proteomes" id="UP001240236">
    <property type="component" value="Unassembled WGS sequence"/>
</dbReference>
<dbReference type="PANTHER" id="PTHR30283">
    <property type="entry name" value="PEROXIDE STRESS RESPONSE PROTEIN YAAA"/>
    <property type="match status" value="1"/>
</dbReference>
<evidence type="ECO:0000313" key="1">
    <source>
        <dbReference type="EMBL" id="MDQ0370478.1"/>
    </source>
</evidence>
<name>A0AAE3W5W9_9ACTN</name>
<dbReference type="Pfam" id="PF03883">
    <property type="entry name" value="H2O2_YaaD"/>
    <property type="match status" value="1"/>
</dbReference>
<dbReference type="PANTHER" id="PTHR30283:SF4">
    <property type="entry name" value="PEROXIDE STRESS RESISTANCE PROTEIN YAAA"/>
    <property type="match status" value="1"/>
</dbReference>
<dbReference type="InterPro" id="IPR005583">
    <property type="entry name" value="YaaA"/>
</dbReference>
<dbReference type="EMBL" id="JAUSUZ010000001">
    <property type="protein sequence ID" value="MDQ0370478.1"/>
    <property type="molecule type" value="Genomic_DNA"/>
</dbReference>
<dbReference type="AlphaFoldDB" id="A0AAE3W5W9"/>
<accession>A0AAE3W5W9</accession>
<evidence type="ECO:0000313" key="2">
    <source>
        <dbReference type="Proteomes" id="UP001240236"/>
    </source>
</evidence>
<sequence length="257" mass="27186">MHILLPPSEGKAHPARGAALDLASLAFPELTAAREAALDALVTLCAGDEDAAVTALGLSAGQRDEVRRNALLRTAPTTTAAKLYTGVLYDALGLATLPPAAKRRANGQILIFSGLFGVSRLGDRLPAYRCGMDVKVSPLGAMSGHWRRALPDALADLGGPVLDLRSSSYAAAWRPAKDQIKNVATVRVLHERIVDGTPKRSVVSHFNKATKGRLVRDLLLAGAAPRSVPALVSVLRDLKYTVEEPTPGALDVVVREL</sequence>
<gene>
    <name evidence="1" type="ORF">J2S42_007147</name>
</gene>
<dbReference type="RefSeq" id="WP_307246474.1">
    <property type="nucleotide sequence ID" value="NZ_JAUSUZ010000001.1"/>
</dbReference>
<proteinExistence type="predicted"/>
<dbReference type="GO" id="GO:0005829">
    <property type="term" value="C:cytosol"/>
    <property type="evidence" value="ECO:0007669"/>
    <property type="project" value="TreeGrafter"/>
</dbReference>
<reference evidence="1 2" key="1">
    <citation type="submission" date="2023-07" db="EMBL/GenBank/DDBJ databases">
        <title>Sequencing the genomes of 1000 actinobacteria strains.</title>
        <authorList>
            <person name="Klenk H.-P."/>
        </authorList>
    </citation>
    <scope>NUCLEOTIDE SEQUENCE [LARGE SCALE GENOMIC DNA]</scope>
    <source>
        <strain evidence="1 2">DSM 44709</strain>
    </source>
</reference>
<dbReference type="GO" id="GO:0033194">
    <property type="term" value="P:response to hydroperoxide"/>
    <property type="evidence" value="ECO:0007669"/>
    <property type="project" value="TreeGrafter"/>
</dbReference>